<evidence type="ECO:0000313" key="2">
    <source>
        <dbReference type="Proteomes" id="UP001060215"/>
    </source>
</evidence>
<gene>
    <name evidence="1" type="ORF">LOK49_LG06G02149</name>
</gene>
<organism evidence="1 2">
    <name type="scientific">Camellia lanceoleosa</name>
    <dbReference type="NCBI Taxonomy" id="1840588"/>
    <lineage>
        <taxon>Eukaryota</taxon>
        <taxon>Viridiplantae</taxon>
        <taxon>Streptophyta</taxon>
        <taxon>Embryophyta</taxon>
        <taxon>Tracheophyta</taxon>
        <taxon>Spermatophyta</taxon>
        <taxon>Magnoliopsida</taxon>
        <taxon>eudicotyledons</taxon>
        <taxon>Gunneridae</taxon>
        <taxon>Pentapetalae</taxon>
        <taxon>asterids</taxon>
        <taxon>Ericales</taxon>
        <taxon>Theaceae</taxon>
        <taxon>Camellia</taxon>
    </lineage>
</organism>
<comment type="caution">
    <text evidence="1">The sequence shown here is derived from an EMBL/GenBank/DDBJ whole genome shotgun (WGS) entry which is preliminary data.</text>
</comment>
<accession>A0ACC0HEE3</accession>
<reference evidence="1 2" key="1">
    <citation type="journal article" date="2022" name="Plant J.">
        <title>Chromosome-level genome of Camellia lanceoleosa provides a valuable resource for understanding genome evolution and self-incompatibility.</title>
        <authorList>
            <person name="Gong W."/>
            <person name="Xiao S."/>
            <person name="Wang L."/>
            <person name="Liao Z."/>
            <person name="Chang Y."/>
            <person name="Mo W."/>
            <person name="Hu G."/>
            <person name="Li W."/>
            <person name="Zhao G."/>
            <person name="Zhu H."/>
            <person name="Hu X."/>
            <person name="Ji K."/>
            <person name="Xiang X."/>
            <person name="Song Q."/>
            <person name="Yuan D."/>
            <person name="Jin S."/>
            <person name="Zhang L."/>
        </authorList>
    </citation>
    <scope>NUCLEOTIDE SEQUENCE [LARGE SCALE GENOMIC DNA]</scope>
    <source>
        <strain evidence="1">SQ_2022a</strain>
    </source>
</reference>
<keyword evidence="2" id="KW-1185">Reference proteome</keyword>
<evidence type="ECO:0000313" key="1">
    <source>
        <dbReference type="EMBL" id="KAI8010770.1"/>
    </source>
</evidence>
<proteinExistence type="predicted"/>
<sequence>MIKLSEISRHSIRHQSKDLDGDLEFKERAQQVVVSLQGGEEKYPRAWAHICEISGRGYQRVYQRLGIKIEKVLN</sequence>
<name>A0ACC0HEE3_9ERIC</name>
<dbReference type="Proteomes" id="UP001060215">
    <property type="component" value="Chromosome 5"/>
</dbReference>
<protein>
    <submittedName>
        <fullName evidence="1">Arginine--tRNA ligase, cytoplasmic</fullName>
    </submittedName>
</protein>
<keyword evidence="1" id="KW-0436">Ligase</keyword>
<dbReference type="EMBL" id="CM045762">
    <property type="protein sequence ID" value="KAI8010770.1"/>
    <property type="molecule type" value="Genomic_DNA"/>
</dbReference>